<feature type="domain" description="GatD N-terminal" evidence="10">
    <location>
        <begin position="18"/>
        <end position="70"/>
    </location>
</feature>
<dbReference type="GO" id="GO:0006520">
    <property type="term" value="P:amino acid metabolic process"/>
    <property type="evidence" value="ECO:0007669"/>
    <property type="project" value="InterPro"/>
</dbReference>
<dbReference type="PROSITE" id="PS00917">
    <property type="entry name" value="ASN_GLN_ASE_2"/>
    <property type="match status" value="1"/>
</dbReference>
<evidence type="ECO:0000256" key="7">
    <source>
        <dbReference type="RuleBase" id="RU004457"/>
    </source>
</evidence>
<dbReference type="Gene3D" id="2.30.30.520">
    <property type="match status" value="1"/>
</dbReference>
<dbReference type="InterPro" id="IPR040918">
    <property type="entry name" value="GatD_N"/>
</dbReference>
<evidence type="ECO:0000313" key="12">
    <source>
        <dbReference type="Proteomes" id="UP000278149"/>
    </source>
</evidence>
<dbReference type="InterPro" id="IPR027474">
    <property type="entry name" value="L-asparaginase_N"/>
</dbReference>
<dbReference type="PANTHER" id="PTHR11707">
    <property type="entry name" value="L-ASPARAGINASE"/>
    <property type="match status" value="1"/>
</dbReference>
<dbReference type="OMA" id="CEDMLPE"/>
<evidence type="ECO:0000259" key="8">
    <source>
        <dbReference type="Pfam" id="PF00710"/>
    </source>
</evidence>
<comment type="similarity">
    <text evidence="5 7">Belongs to the asparaginase 1 family. GatD subfamily.</text>
</comment>
<dbReference type="Pfam" id="PF00710">
    <property type="entry name" value="Asparaginase"/>
    <property type="match status" value="1"/>
</dbReference>
<protein>
    <recommendedName>
        <fullName evidence="5 7">Glutamyl-tRNA(Gln) amidotransferase subunit D</fullName>
        <shortName evidence="5">Glu-ADT subunit D</shortName>
        <ecNumber evidence="5 7">6.3.5.-</ecNumber>
    </recommendedName>
</protein>
<dbReference type="GO" id="GO:0004067">
    <property type="term" value="F:asparaginase activity"/>
    <property type="evidence" value="ECO:0007669"/>
    <property type="project" value="UniProtKB-UniRule"/>
</dbReference>
<evidence type="ECO:0000259" key="10">
    <source>
        <dbReference type="Pfam" id="PF18195"/>
    </source>
</evidence>
<dbReference type="InterPro" id="IPR036152">
    <property type="entry name" value="Asp/glu_Ase-like_sf"/>
</dbReference>
<dbReference type="EC" id="6.3.5.-" evidence="5 7"/>
<keyword evidence="11" id="KW-0808">Transferase</keyword>
<evidence type="ECO:0000259" key="9">
    <source>
        <dbReference type="Pfam" id="PF17763"/>
    </source>
</evidence>
<dbReference type="PROSITE" id="PS51732">
    <property type="entry name" value="ASN_GLN_ASE_3"/>
    <property type="match status" value="1"/>
</dbReference>
<keyword evidence="1 5" id="KW-0436">Ligase</keyword>
<dbReference type="PIRSF" id="PIRSF001220">
    <property type="entry name" value="L-ASNase_gatD"/>
    <property type="match status" value="1"/>
</dbReference>
<dbReference type="Gene3D" id="3.40.50.40">
    <property type="match status" value="1"/>
</dbReference>
<proteinExistence type="inferred from homology"/>
<evidence type="ECO:0000256" key="1">
    <source>
        <dbReference type="ARBA" id="ARBA00022598"/>
    </source>
</evidence>
<dbReference type="InterPro" id="IPR037152">
    <property type="entry name" value="L-asparaginase_N_sf"/>
</dbReference>
<comment type="subunit">
    <text evidence="5 7">Heterodimer of GatD and GatE.</text>
</comment>
<dbReference type="SUPFAM" id="SSF141300">
    <property type="entry name" value="GatD N-terminal domain-like"/>
    <property type="match status" value="1"/>
</dbReference>
<dbReference type="EMBL" id="RCOR01000018">
    <property type="protein sequence ID" value="RSN69573.1"/>
    <property type="molecule type" value="Genomic_DNA"/>
</dbReference>
<dbReference type="InterPro" id="IPR037222">
    <property type="entry name" value="GatD_N_sf"/>
</dbReference>
<dbReference type="SMART" id="SM00870">
    <property type="entry name" value="Asparaginase"/>
    <property type="match status" value="1"/>
</dbReference>
<dbReference type="NCBIfam" id="TIGR00519">
    <property type="entry name" value="asnASE_I"/>
    <property type="match status" value="1"/>
</dbReference>
<evidence type="ECO:0000256" key="6">
    <source>
        <dbReference type="PROSITE-ProRule" id="PRU10100"/>
    </source>
</evidence>
<dbReference type="InterPro" id="IPR011878">
    <property type="entry name" value="GatD"/>
</dbReference>
<accession>A0A3R9Q9J4</accession>
<dbReference type="Gene3D" id="3.40.50.1170">
    <property type="entry name" value="L-asparaginase, N-terminal domain"/>
    <property type="match status" value="1"/>
</dbReference>
<feature type="active site" evidence="5">
    <location>
        <position position="178"/>
    </location>
</feature>
<dbReference type="InterPro" id="IPR040919">
    <property type="entry name" value="Asparaginase_C"/>
</dbReference>
<sequence length="441" mass="48911">MLHYRGKAREILSSLGLEDFDRIRVKRGGDVYEGILIPRPEILDDEHIIIKLDNGYNIGIGLEGAEIELISKGSRRKERKLPELSYREDLPRVSVVVTGGTITSRVDYSTGGVIAHERPEELLDLIPELADIANLRYVQLFAEFSENLTPRHWREIAKTVESELKGGAEGIIVAHGTDTMHFTASALAFMLRDLDKPVVFVGSQRSVDRPSTDAVLNMIAATRLAAQGPIAESVIVMHSSPSDDHAYALRGVRARKMHTSRRDAFLPVNDLPLARISREGIELLSKDFRRRKEGASGVHLDDKIDERVALIQVWPGIPQGFLSSLDGIFRGIVIAGTGLGHVPKQIIPEIRDLIRKGIPVVISSQCLYGRVDLKVYETGRRLLEAGVIPAMDMLPEVALVKLMFVLGHTDDLDEVRNLMLTNLAGELGAHLGLNMFPPCWR</sequence>
<dbReference type="RefSeq" id="WP_012309821.1">
    <property type="nucleotide sequence ID" value="NZ_RCOR01000018.1"/>
</dbReference>
<dbReference type="GO" id="GO:0006412">
    <property type="term" value="P:translation"/>
    <property type="evidence" value="ECO:0007669"/>
    <property type="project" value="UniProtKB-UniRule"/>
</dbReference>
<evidence type="ECO:0000256" key="2">
    <source>
        <dbReference type="ARBA" id="ARBA00022741"/>
    </source>
</evidence>
<feature type="active site" evidence="5">
    <location>
        <position position="101"/>
    </location>
</feature>
<feature type="active site" evidence="5 6">
    <location>
        <position position="177"/>
    </location>
</feature>
<dbReference type="InterPro" id="IPR006034">
    <property type="entry name" value="Asparaginase/glutaminase-like"/>
</dbReference>
<dbReference type="PIRSF" id="PIRSF500175">
    <property type="entry name" value="Glu_ADT_D"/>
    <property type="match status" value="1"/>
</dbReference>
<comment type="caution">
    <text evidence="11">The sequence shown here is derived from an EMBL/GenBank/DDBJ whole genome shotgun (WGS) entry which is preliminary data.</text>
</comment>
<dbReference type="GO" id="GO:0016740">
    <property type="term" value="F:transferase activity"/>
    <property type="evidence" value="ECO:0007669"/>
    <property type="project" value="UniProtKB-KW"/>
</dbReference>
<dbReference type="InterPro" id="IPR006033">
    <property type="entry name" value="AsnA_fam"/>
</dbReference>
<dbReference type="NCBIfam" id="TIGR02153">
    <property type="entry name" value="gatD_arch"/>
    <property type="match status" value="1"/>
</dbReference>
<dbReference type="GO" id="GO:0005524">
    <property type="term" value="F:ATP binding"/>
    <property type="evidence" value="ECO:0007669"/>
    <property type="project" value="UniProtKB-KW"/>
</dbReference>
<dbReference type="SUPFAM" id="SSF53774">
    <property type="entry name" value="Glutaminase/Asparaginase"/>
    <property type="match status" value="1"/>
</dbReference>
<dbReference type="Proteomes" id="UP000278149">
    <property type="component" value="Unassembled WGS sequence"/>
</dbReference>
<dbReference type="InterPro" id="IPR027473">
    <property type="entry name" value="L-asparaginase_C"/>
</dbReference>
<dbReference type="GO" id="GO:0050567">
    <property type="term" value="F:glutaminyl-tRNA synthase (glutamine-hydrolyzing) activity"/>
    <property type="evidence" value="ECO:0007669"/>
    <property type="project" value="UniProtKB-UniRule"/>
</dbReference>
<evidence type="ECO:0000256" key="3">
    <source>
        <dbReference type="ARBA" id="ARBA00022840"/>
    </source>
</evidence>
<dbReference type="PRINTS" id="PR00139">
    <property type="entry name" value="ASNGLNASE"/>
</dbReference>
<reference evidence="11 12" key="1">
    <citation type="submission" date="2018-10" db="EMBL/GenBank/DDBJ databases">
        <title>Co-occurring genomic capacity for anaerobic methane metabolism and dissimilatory sulfite reduction discovered in the Korarchaeota.</title>
        <authorList>
            <person name="Mckay L.J."/>
            <person name="Dlakic M."/>
            <person name="Fields M.W."/>
            <person name="Delmont T.O."/>
            <person name="Eren A.M."/>
            <person name="Jay Z.J."/>
            <person name="Klingelsmith K.B."/>
            <person name="Rusch D.B."/>
            <person name="Inskeep W.P."/>
        </authorList>
    </citation>
    <scope>NUCLEOTIDE SEQUENCE [LARGE SCALE GENOMIC DNA]</scope>
    <source>
        <strain evidence="11 12">WS</strain>
    </source>
</reference>
<dbReference type="HAMAP" id="MF_00586">
    <property type="entry name" value="GatD"/>
    <property type="match status" value="1"/>
</dbReference>
<dbReference type="AlphaFoldDB" id="A0A3R9Q9J4"/>
<dbReference type="Pfam" id="PF18195">
    <property type="entry name" value="GatD_N"/>
    <property type="match status" value="1"/>
</dbReference>
<comment type="catalytic activity">
    <reaction evidence="5 7">
        <text>L-glutamyl-tRNA(Gln) + L-glutamine + ATP + H2O = L-glutaminyl-tRNA(Gln) + L-glutamate + ADP + phosphate + H(+)</text>
        <dbReference type="Rhea" id="RHEA:17521"/>
        <dbReference type="Rhea" id="RHEA-COMP:9681"/>
        <dbReference type="Rhea" id="RHEA-COMP:9684"/>
        <dbReference type="ChEBI" id="CHEBI:15377"/>
        <dbReference type="ChEBI" id="CHEBI:15378"/>
        <dbReference type="ChEBI" id="CHEBI:29985"/>
        <dbReference type="ChEBI" id="CHEBI:30616"/>
        <dbReference type="ChEBI" id="CHEBI:43474"/>
        <dbReference type="ChEBI" id="CHEBI:58359"/>
        <dbReference type="ChEBI" id="CHEBI:78520"/>
        <dbReference type="ChEBI" id="CHEBI:78521"/>
        <dbReference type="ChEBI" id="CHEBI:456216"/>
    </reaction>
</comment>
<feature type="active site" evidence="5">
    <location>
        <position position="256"/>
    </location>
</feature>
<dbReference type="GO" id="GO:0006450">
    <property type="term" value="P:regulation of translational fidelity"/>
    <property type="evidence" value="ECO:0007669"/>
    <property type="project" value="InterPro"/>
</dbReference>
<feature type="domain" description="Asparaginase/glutaminase C-terminal" evidence="9">
    <location>
        <begin position="307"/>
        <end position="419"/>
    </location>
</feature>
<dbReference type="NCBIfam" id="NF003217">
    <property type="entry name" value="PRK04183.1"/>
    <property type="match status" value="1"/>
</dbReference>
<dbReference type="Pfam" id="PF17763">
    <property type="entry name" value="Asparaginase_C"/>
    <property type="match status" value="1"/>
</dbReference>
<dbReference type="PANTHER" id="PTHR11707:SF28">
    <property type="entry name" value="60 KDA LYSOPHOSPHOLIPASE"/>
    <property type="match status" value="1"/>
</dbReference>
<gene>
    <name evidence="5" type="primary">gatD</name>
    <name evidence="11" type="ORF">D9Q81_02930</name>
</gene>
<dbReference type="CDD" id="cd08962">
    <property type="entry name" value="GatD"/>
    <property type="match status" value="1"/>
</dbReference>
<organism evidence="11 12">
    <name type="scientific">Candidatus Korarchaeum cryptofilum</name>
    <dbReference type="NCBI Taxonomy" id="498846"/>
    <lineage>
        <taxon>Archaea</taxon>
        <taxon>Thermoproteota</taxon>
        <taxon>Candidatus Korarchaeia</taxon>
        <taxon>Candidatus Korarchaeales</taxon>
        <taxon>Candidatus Korarchaeaceae</taxon>
        <taxon>Candidatus Korarchaeum</taxon>
    </lineage>
</organism>
<keyword evidence="4 5" id="KW-0648">Protein biosynthesis</keyword>
<evidence type="ECO:0000256" key="4">
    <source>
        <dbReference type="ARBA" id="ARBA00022917"/>
    </source>
</evidence>
<keyword evidence="3 5" id="KW-0067">ATP-binding</keyword>
<name>A0A3R9Q9J4_9CREN</name>
<feature type="domain" description="L-asparaginase N-terminal" evidence="8">
    <location>
        <begin position="92"/>
        <end position="286"/>
    </location>
</feature>
<dbReference type="GeneID" id="6094455"/>
<keyword evidence="2 5" id="KW-0547">Nucleotide-binding</keyword>
<dbReference type="InterPro" id="IPR027475">
    <property type="entry name" value="Asparaginase/glutaminase_AS2"/>
</dbReference>
<comment type="function">
    <text evidence="5 7">Allows the formation of correctly charged Gln-tRNA(Gln) through the transamidation of misacylated Glu-tRNA(Gln) in organisms which lack glutaminyl-tRNA synthetase. The reaction takes place in the presence of glutamine and ATP through an activated gamma-phospho-Glu-tRNA(Gln). The GatDE system is specific for glutamate and does not act on aspartate.</text>
</comment>
<evidence type="ECO:0000313" key="11">
    <source>
        <dbReference type="EMBL" id="RSN69573.1"/>
    </source>
</evidence>
<evidence type="ECO:0000256" key="5">
    <source>
        <dbReference type="HAMAP-Rule" id="MF_00586"/>
    </source>
</evidence>